<evidence type="ECO:0000256" key="4">
    <source>
        <dbReference type="ARBA" id="ARBA00023242"/>
    </source>
</evidence>
<evidence type="ECO:0000256" key="6">
    <source>
        <dbReference type="ARBA" id="ARBA00023306"/>
    </source>
</evidence>
<name>A0ABM0SCP3_GALVR</name>
<dbReference type="Proteomes" id="UP000694923">
    <property type="component" value="Unplaced"/>
</dbReference>
<keyword evidence="3" id="KW-0158">Chromosome</keyword>
<dbReference type="PANTHER" id="PTHR18937">
    <property type="entry name" value="STRUCTURAL MAINTENANCE OF CHROMOSOMES SMC FAMILY MEMBER"/>
    <property type="match status" value="1"/>
</dbReference>
<dbReference type="Pfam" id="PF02463">
    <property type="entry name" value="SMC_N"/>
    <property type="match status" value="1"/>
</dbReference>
<accession>A0ABM0SCP3</accession>
<gene>
    <name evidence="10" type="primary">LOC103607966</name>
</gene>
<evidence type="ECO:0000313" key="10">
    <source>
        <dbReference type="RefSeq" id="XP_008590634.1"/>
    </source>
</evidence>
<evidence type="ECO:0000259" key="8">
    <source>
        <dbReference type="Pfam" id="PF02463"/>
    </source>
</evidence>
<dbReference type="RefSeq" id="XP_008590634.1">
    <property type="nucleotide sequence ID" value="XM_008592412.1"/>
</dbReference>
<dbReference type="PANTHER" id="PTHR18937:SF147">
    <property type="entry name" value="STRUCTURAL MAINTENANCE OF CHROMOSOMES PROTEIN 1B"/>
    <property type="match status" value="1"/>
</dbReference>
<dbReference type="InterPro" id="IPR028468">
    <property type="entry name" value="Smc1_ABC"/>
</dbReference>
<dbReference type="CDD" id="cd03275">
    <property type="entry name" value="ABC_SMC1_euk"/>
    <property type="match status" value="1"/>
</dbReference>
<proteinExistence type="predicted"/>
<dbReference type="InterPro" id="IPR003395">
    <property type="entry name" value="RecF/RecN/SMC_N"/>
</dbReference>
<evidence type="ECO:0000256" key="1">
    <source>
        <dbReference type="ARBA" id="ARBA00004123"/>
    </source>
</evidence>
<keyword evidence="7" id="KW-0175">Coiled coil</keyword>
<evidence type="ECO:0000256" key="7">
    <source>
        <dbReference type="SAM" id="Coils"/>
    </source>
</evidence>
<keyword evidence="6" id="KW-0131">Cell cycle</keyword>
<protein>
    <submittedName>
        <fullName evidence="10">Structural maintenance of chromosomes protein 1B-like</fullName>
    </submittedName>
</protein>
<keyword evidence="4" id="KW-0539">Nucleus</keyword>
<comment type="subcellular location">
    <subcellularLocation>
        <location evidence="2">Chromosome</location>
    </subcellularLocation>
    <subcellularLocation>
        <location evidence="1">Nucleus</location>
    </subcellularLocation>
</comment>
<sequence>MGLLQVLIVENFKSLRGRQVFGPFKRFTCIIGPNGSGKSNVMDALRFVMGEKTANLRVKNIQELIHGAHIGKPISSSASVKIVYVEESGEEKTFTRIILGGCSEFHCDDNPVSRSAYIAELEKIGITEKARNCLVFQESVESISMKKPKERTQFFEEISSSGELIGDYEEKKRKLQKAEEDAQFNFNKKKSVAAERKQAQLEKEEAERYQSLLEELKVNKIQLQLFQLYHNEKNIRFLNSELERVNKDLSVTKESLSHHENIVKAMKKERGMLTGQLQQTEKEV</sequence>
<evidence type="ECO:0000256" key="2">
    <source>
        <dbReference type="ARBA" id="ARBA00004286"/>
    </source>
</evidence>
<evidence type="ECO:0000256" key="3">
    <source>
        <dbReference type="ARBA" id="ARBA00022454"/>
    </source>
</evidence>
<dbReference type="GeneID" id="103607966"/>
<dbReference type="InterPro" id="IPR027417">
    <property type="entry name" value="P-loop_NTPase"/>
</dbReference>
<feature type="domain" description="RecF/RecN/SMC N-terminal" evidence="8">
    <location>
        <begin position="4"/>
        <end position="129"/>
    </location>
</feature>
<reference evidence="10" key="1">
    <citation type="submission" date="2025-08" db="UniProtKB">
        <authorList>
            <consortium name="RefSeq"/>
        </authorList>
    </citation>
    <scope>IDENTIFICATION</scope>
</reference>
<evidence type="ECO:0000313" key="9">
    <source>
        <dbReference type="Proteomes" id="UP000694923"/>
    </source>
</evidence>
<organism evidence="9 10">
    <name type="scientific">Galeopterus variegatus</name>
    <name type="common">Malayan flying lemur</name>
    <name type="synonym">Cynocephalus variegatus</name>
    <dbReference type="NCBI Taxonomy" id="482537"/>
    <lineage>
        <taxon>Eukaryota</taxon>
        <taxon>Metazoa</taxon>
        <taxon>Chordata</taxon>
        <taxon>Craniata</taxon>
        <taxon>Vertebrata</taxon>
        <taxon>Euteleostomi</taxon>
        <taxon>Mammalia</taxon>
        <taxon>Eutheria</taxon>
        <taxon>Euarchontoglires</taxon>
        <taxon>Dermoptera</taxon>
        <taxon>Cynocephalidae</taxon>
        <taxon>Galeopterus</taxon>
    </lineage>
</organism>
<dbReference type="Gene3D" id="3.40.50.300">
    <property type="entry name" value="P-loop containing nucleotide triphosphate hydrolases"/>
    <property type="match status" value="1"/>
</dbReference>
<feature type="coiled-coil region" evidence="7">
    <location>
        <begin position="161"/>
        <end position="219"/>
    </location>
</feature>
<feature type="non-terminal residue" evidence="10">
    <location>
        <position position="284"/>
    </location>
</feature>
<keyword evidence="5" id="KW-0469">Meiosis</keyword>
<keyword evidence="9" id="KW-1185">Reference proteome</keyword>
<dbReference type="SUPFAM" id="SSF52540">
    <property type="entry name" value="P-loop containing nucleoside triphosphate hydrolases"/>
    <property type="match status" value="1"/>
</dbReference>
<evidence type="ECO:0000256" key="5">
    <source>
        <dbReference type="ARBA" id="ARBA00023254"/>
    </source>
</evidence>